<proteinExistence type="predicted"/>
<dbReference type="EMBL" id="CP133270">
    <property type="protein sequence ID" value="WVX66013.1"/>
    <property type="molecule type" value="Genomic_DNA"/>
</dbReference>
<protein>
    <submittedName>
        <fullName evidence="1">Uncharacterized protein</fullName>
    </submittedName>
</protein>
<keyword evidence="2" id="KW-1185">Reference proteome</keyword>
<accession>A0ABZ2C2T4</accession>
<evidence type="ECO:0000313" key="2">
    <source>
        <dbReference type="Proteomes" id="UP001330434"/>
    </source>
</evidence>
<reference evidence="1 2" key="1">
    <citation type="journal article" date="2024" name="Environ. Microbiol.">
        <title>Novel evolutionary insights on the interactions of the Holosporales (Alphaproteobacteria) with eukaryotic hosts from comparative genomics.</title>
        <authorList>
            <person name="Giovannini M."/>
            <person name="Petroni G."/>
            <person name="Castelli M."/>
        </authorList>
    </citation>
    <scope>NUCLEOTIDE SEQUENCE [LARGE SCALE GENOMIC DNA]</scope>
    <source>
        <strain evidence="1 2">US_Bl 15I1</strain>
    </source>
</reference>
<dbReference type="Proteomes" id="UP001330434">
    <property type="component" value="Chromosome"/>
</dbReference>
<name>A0ABZ2C2T4_9PROT</name>
<sequence length="185" mass="22074">MCTLPPISFKTEYKDTIIEYVYPLLYPNRRLLMCYPRNDLSHFKIDELFTGLSHMTFGTDQIERLYKTLVCEQYLNIQYKDIKNKKDHRHTVLYTTKRTHKSNKRSLFGSVFKSFFQIVFELLPKEFNSIRNKLYDVSEFFEILLHFCTQGNPKPIGNVITYKNTFQCLCLVCLLNICSMIFFIL</sequence>
<gene>
    <name evidence="1" type="ORF">Bealeia1_00183</name>
</gene>
<organism evidence="1 2">
    <name type="scientific">Candidatus Bealeia paramacronuclearis</name>
    <dbReference type="NCBI Taxonomy" id="1921001"/>
    <lineage>
        <taxon>Bacteria</taxon>
        <taxon>Pseudomonadati</taxon>
        <taxon>Pseudomonadota</taxon>
        <taxon>Alphaproteobacteria</taxon>
        <taxon>Holosporales</taxon>
        <taxon>Holosporaceae</taxon>
        <taxon>Candidatus Bealeia</taxon>
    </lineage>
</organism>
<evidence type="ECO:0000313" key="1">
    <source>
        <dbReference type="EMBL" id="WVX66013.1"/>
    </source>
</evidence>